<dbReference type="AlphaFoldDB" id="A0A8J3Q335"/>
<reference evidence="2" key="1">
    <citation type="submission" date="2021-01" db="EMBL/GenBank/DDBJ databases">
        <title>Whole genome shotgun sequence of Rhizocola hellebori NBRC 109834.</title>
        <authorList>
            <person name="Komaki H."/>
            <person name="Tamura T."/>
        </authorList>
    </citation>
    <scope>NUCLEOTIDE SEQUENCE</scope>
    <source>
        <strain evidence="2">NBRC 109834</strain>
    </source>
</reference>
<dbReference type="EMBL" id="BONY01000005">
    <property type="protein sequence ID" value="GIH02955.1"/>
    <property type="molecule type" value="Genomic_DNA"/>
</dbReference>
<comment type="caution">
    <text evidence="2">The sequence shown here is derived from an EMBL/GenBank/DDBJ whole genome shotgun (WGS) entry which is preliminary data.</text>
</comment>
<organism evidence="2 3">
    <name type="scientific">Rhizocola hellebori</name>
    <dbReference type="NCBI Taxonomy" id="1392758"/>
    <lineage>
        <taxon>Bacteria</taxon>
        <taxon>Bacillati</taxon>
        <taxon>Actinomycetota</taxon>
        <taxon>Actinomycetes</taxon>
        <taxon>Micromonosporales</taxon>
        <taxon>Micromonosporaceae</taxon>
        <taxon>Rhizocola</taxon>
    </lineage>
</organism>
<keyword evidence="1" id="KW-0472">Membrane</keyword>
<dbReference type="RefSeq" id="WP_203906887.1">
    <property type="nucleotide sequence ID" value="NZ_BONY01000005.1"/>
</dbReference>
<proteinExistence type="predicted"/>
<protein>
    <submittedName>
        <fullName evidence="2">Uncharacterized protein</fullName>
    </submittedName>
</protein>
<keyword evidence="1" id="KW-1133">Transmembrane helix</keyword>
<gene>
    <name evidence="2" type="ORF">Rhe02_10220</name>
</gene>
<dbReference type="Proteomes" id="UP000612899">
    <property type="component" value="Unassembled WGS sequence"/>
</dbReference>
<name>A0A8J3Q335_9ACTN</name>
<evidence type="ECO:0000313" key="2">
    <source>
        <dbReference type="EMBL" id="GIH02955.1"/>
    </source>
</evidence>
<keyword evidence="1" id="KW-0812">Transmembrane</keyword>
<evidence type="ECO:0000313" key="3">
    <source>
        <dbReference type="Proteomes" id="UP000612899"/>
    </source>
</evidence>
<accession>A0A8J3Q335</accession>
<sequence length="154" mass="16932">MSDVDDGPADQPRDTSRFPATLAVTLVAVGVGLLVWSSMLERDNLALLQAHPVLANLLSEAIAFCFGVVILSLVIGRLIAYFGATEKAVGRLSNAILATVLPTKRYRAFLDEVVRHERQILDEVLKNRKVFEELMRRQDAGRRPPPPDIPSQGS</sequence>
<feature type="transmembrane region" description="Helical" evidence="1">
    <location>
        <begin position="61"/>
        <end position="84"/>
    </location>
</feature>
<keyword evidence="3" id="KW-1185">Reference proteome</keyword>
<evidence type="ECO:0000256" key="1">
    <source>
        <dbReference type="SAM" id="Phobius"/>
    </source>
</evidence>
<feature type="transmembrane region" description="Helical" evidence="1">
    <location>
        <begin position="20"/>
        <end position="40"/>
    </location>
</feature>